<feature type="domain" description="KTSC" evidence="1">
    <location>
        <begin position="8"/>
        <end position="66"/>
    </location>
</feature>
<organism evidence="2 3">
    <name type="scientific">Pseudorhodoplanes sinuspersici</name>
    <dbReference type="NCBI Taxonomy" id="1235591"/>
    <lineage>
        <taxon>Bacteria</taxon>
        <taxon>Pseudomonadati</taxon>
        <taxon>Pseudomonadota</taxon>
        <taxon>Alphaproteobacteria</taxon>
        <taxon>Hyphomicrobiales</taxon>
        <taxon>Pseudorhodoplanes</taxon>
    </lineage>
</organism>
<evidence type="ECO:0000259" key="1">
    <source>
        <dbReference type="Pfam" id="PF13619"/>
    </source>
</evidence>
<dbReference type="KEGG" id="psin:CAK95_03585"/>
<sequence>MPEMIFVDSSNIEAIGYDTTTLALHVRFLKSGETYVYHAVEDWRHQEFMQADSKGTYLNTSIKPHYQCAKL</sequence>
<accession>A0A1W6ZLS9</accession>
<protein>
    <submittedName>
        <fullName evidence="2">KTSC domain-containing protein</fullName>
    </submittedName>
</protein>
<evidence type="ECO:0000313" key="3">
    <source>
        <dbReference type="Proteomes" id="UP000194137"/>
    </source>
</evidence>
<proteinExistence type="predicted"/>
<reference evidence="2 3" key="1">
    <citation type="submission" date="2017-05" db="EMBL/GenBank/DDBJ databases">
        <title>Full genome sequence of Pseudorhodoplanes sinuspersici.</title>
        <authorList>
            <person name="Dastgheib S.M.M."/>
            <person name="Shavandi M."/>
            <person name="Tirandaz H."/>
        </authorList>
    </citation>
    <scope>NUCLEOTIDE SEQUENCE [LARGE SCALE GENOMIC DNA]</scope>
    <source>
        <strain evidence="2 3">RIPI110</strain>
    </source>
</reference>
<name>A0A1W6ZLS9_9HYPH</name>
<gene>
    <name evidence="2" type="ORF">CAK95_03585</name>
</gene>
<evidence type="ECO:0000313" key="2">
    <source>
        <dbReference type="EMBL" id="ARP98272.1"/>
    </source>
</evidence>
<dbReference type="STRING" id="1235591.CAK95_03585"/>
<dbReference type="EMBL" id="CP021112">
    <property type="protein sequence ID" value="ARP98272.1"/>
    <property type="molecule type" value="Genomic_DNA"/>
</dbReference>
<dbReference type="RefSeq" id="WP_086086653.1">
    <property type="nucleotide sequence ID" value="NZ_CP021112.1"/>
</dbReference>
<dbReference type="Pfam" id="PF13619">
    <property type="entry name" value="KTSC"/>
    <property type="match status" value="1"/>
</dbReference>
<keyword evidence="3" id="KW-1185">Reference proteome</keyword>
<dbReference type="OrthoDB" id="8450910at2"/>
<dbReference type="Proteomes" id="UP000194137">
    <property type="component" value="Chromosome"/>
</dbReference>
<dbReference type="InterPro" id="IPR025309">
    <property type="entry name" value="KTSC_dom"/>
</dbReference>
<dbReference type="AlphaFoldDB" id="A0A1W6ZLS9"/>